<evidence type="ECO:0000313" key="3">
    <source>
        <dbReference type="Proteomes" id="UP000824998"/>
    </source>
</evidence>
<dbReference type="AlphaFoldDB" id="A0A9P7YEZ3"/>
<keyword evidence="1" id="KW-1133">Transmembrane helix</keyword>
<evidence type="ECO:0000313" key="2">
    <source>
        <dbReference type="EMBL" id="KAG9232643.1"/>
    </source>
</evidence>
<sequence>MHLTTDNTINITIGILTTVIGILSSLLAWVTLRITYERLSRRRQATSQTSLSDSLEGFMETHTDMIRSPSQNLRPEYPPRSGQAAYTYSKQPKVRLAIRPPLRFSSTA</sequence>
<keyword evidence="1" id="KW-0472">Membrane</keyword>
<name>A0A9P7YEZ3_9HELO</name>
<evidence type="ECO:0000256" key="1">
    <source>
        <dbReference type="SAM" id="Phobius"/>
    </source>
</evidence>
<dbReference type="Proteomes" id="UP000824998">
    <property type="component" value="Unassembled WGS sequence"/>
</dbReference>
<proteinExistence type="predicted"/>
<feature type="transmembrane region" description="Helical" evidence="1">
    <location>
        <begin position="12"/>
        <end position="32"/>
    </location>
</feature>
<gene>
    <name evidence="2" type="ORF">BJ875DRAFT_485874</name>
</gene>
<comment type="caution">
    <text evidence="2">The sequence shown here is derived from an EMBL/GenBank/DDBJ whole genome shotgun (WGS) entry which is preliminary data.</text>
</comment>
<dbReference type="EMBL" id="MU251538">
    <property type="protein sequence ID" value="KAG9232643.1"/>
    <property type="molecule type" value="Genomic_DNA"/>
</dbReference>
<reference evidence="2" key="1">
    <citation type="journal article" date="2021" name="IMA Fungus">
        <title>Genomic characterization of three marine fungi, including Emericellopsis atlantica sp. nov. with signatures of a generalist lifestyle and marine biomass degradation.</title>
        <authorList>
            <person name="Hagestad O.C."/>
            <person name="Hou L."/>
            <person name="Andersen J.H."/>
            <person name="Hansen E.H."/>
            <person name="Altermark B."/>
            <person name="Li C."/>
            <person name="Kuhnert E."/>
            <person name="Cox R.J."/>
            <person name="Crous P.W."/>
            <person name="Spatafora J.W."/>
            <person name="Lail K."/>
            <person name="Amirebrahimi M."/>
            <person name="Lipzen A."/>
            <person name="Pangilinan J."/>
            <person name="Andreopoulos W."/>
            <person name="Hayes R.D."/>
            <person name="Ng V."/>
            <person name="Grigoriev I.V."/>
            <person name="Jackson S.A."/>
            <person name="Sutton T.D.S."/>
            <person name="Dobson A.D.W."/>
            <person name="Rama T."/>
        </authorList>
    </citation>
    <scope>NUCLEOTIDE SEQUENCE</scope>
    <source>
        <strain evidence="2">TRa018bII</strain>
    </source>
</reference>
<accession>A0A9P7YEZ3</accession>
<keyword evidence="1" id="KW-0812">Transmembrane</keyword>
<organism evidence="2 3">
    <name type="scientific">Amylocarpus encephaloides</name>
    <dbReference type="NCBI Taxonomy" id="45428"/>
    <lineage>
        <taxon>Eukaryota</taxon>
        <taxon>Fungi</taxon>
        <taxon>Dikarya</taxon>
        <taxon>Ascomycota</taxon>
        <taxon>Pezizomycotina</taxon>
        <taxon>Leotiomycetes</taxon>
        <taxon>Helotiales</taxon>
        <taxon>Helotiales incertae sedis</taxon>
        <taxon>Amylocarpus</taxon>
    </lineage>
</organism>
<protein>
    <submittedName>
        <fullName evidence="2">Uncharacterized protein</fullName>
    </submittedName>
</protein>
<keyword evidence="3" id="KW-1185">Reference proteome</keyword>